<dbReference type="EnsemblBacteria" id="AAR36606">
    <property type="protein sequence ID" value="AAR36606"/>
    <property type="gene ID" value="GSU3215"/>
</dbReference>
<gene>
    <name evidence="2" type="ordered locus">GSU3215</name>
</gene>
<feature type="region of interest" description="Disordered" evidence="1">
    <location>
        <begin position="1"/>
        <end position="47"/>
    </location>
</feature>
<reference evidence="2 3" key="1">
    <citation type="journal article" date="2003" name="Science">
        <title>Genome of Geobacter sulfurreducens: metal reduction in subsurface environments.</title>
        <authorList>
            <person name="Methe B.A."/>
            <person name="Nelson K.E."/>
            <person name="Eisen J.A."/>
            <person name="Paulsen I.T."/>
            <person name="Nelson W."/>
            <person name="Heidelberg J.F."/>
            <person name="Wu D."/>
            <person name="Wu M."/>
            <person name="Ward N."/>
            <person name="Beanan M.J."/>
            <person name="Dodson R.J."/>
            <person name="Madupu R."/>
            <person name="Brinkac L.M."/>
            <person name="Daugherty S.C."/>
            <person name="DeBoy R.T."/>
            <person name="Durkin A.S."/>
            <person name="Gwinn M."/>
            <person name="Kolonay J.F."/>
            <person name="Sullivan S.A."/>
            <person name="Haft D.H."/>
            <person name="Selengut J."/>
            <person name="Davidsen T.M."/>
            <person name="Zafar N."/>
            <person name="White O."/>
            <person name="Tran B."/>
            <person name="Romero C."/>
            <person name="Forberger H.A."/>
            <person name="Weidman J."/>
            <person name="Khouri H."/>
            <person name="Feldblyum T.V."/>
            <person name="Utterback T.R."/>
            <person name="Van Aken S.E."/>
            <person name="Lovley D.R."/>
            <person name="Fraser C.M."/>
        </authorList>
    </citation>
    <scope>NUCLEOTIDE SEQUENCE [LARGE SCALE GENOMIC DNA]</scope>
    <source>
        <strain evidence="3">ATCC 51573 / DSM 12127 / PCA</strain>
    </source>
</reference>
<dbReference type="InParanoid" id="Q747Q0"/>
<dbReference type="EMBL" id="AE017180">
    <property type="protein sequence ID" value="AAR36606.1"/>
    <property type="molecule type" value="Genomic_DNA"/>
</dbReference>
<feature type="compositionally biased region" description="Basic and acidic residues" evidence="1">
    <location>
        <begin position="13"/>
        <end position="31"/>
    </location>
</feature>
<keyword evidence="3" id="KW-1185">Reference proteome</keyword>
<dbReference type="AlphaFoldDB" id="Q747Q0"/>
<name>Q747Q0_GEOSL</name>
<accession>Q747Q0</accession>
<dbReference type="SMR" id="Q747Q0"/>
<evidence type="ECO:0000313" key="2">
    <source>
        <dbReference type="EMBL" id="AAR36606.1"/>
    </source>
</evidence>
<proteinExistence type="predicted"/>
<reference evidence="2 3" key="2">
    <citation type="journal article" date="2012" name="BMC Genomics">
        <title>Comparative genomic analysis of Geobacter sulfurreducens KN400, a strain with enhanced capacity for extracellular electron transfer and electricity production.</title>
        <authorList>
            <person name="Butler J.E."/>
            <person name="Young N.D."/>
            <person name="Aklujkar M."/>
            <person name="Lovley D.R."/>
        </authorList>
    </citation>
    <scope>NUCLEOTIDE SEQUENCE [LARGE SCALE GENOMIC DNA]</scope>
    <source>
        <strain evidence="3">ATCC 51573 / DSM 12127 / PCA</strain>
    </source>
</reference>
<dbReference type="KEGG" id="gsu:GSU3215"/>
<protein>
    <submittedName>
        <fullName evidence="2">Uncharacterized protein</fullName>
    </submittedName>
</protein>
<organism evidence="2 3">
    <name type="scientific">Geobacter sulfurreducens (strain ATCC 51573 / DSM 12127 / PCA)</name>
    <dbReference type="NCBI Taxonomy" id="243231"/>
    <lineage>
        <taxon>Bacteria</taxon>
        <taxon>Pseudomonadati</taxon>
        <taxon>Thermodesulfobacteriota</taxon>
        <taxon>Desulfuromonadia</taxon>
        <taxon>Geobacterales</taxon>
        <taxon>Geobacteraceae</taxon>
        <taxon>Geobacter</taxon>
    </lineage>
</organism>
<evidence type="ECO:0000313" key="3">
    <source>
        <dbReference type="Proteomes" id="UP000000577"/>
    </source>
</evidence>
<sequence>MDTWPAPTGTETTRNRTLREGGGNDKAEHHAQTSRAVRPEGPPVDLR</sequence>
<dbReference type="HOGENOM" id="CLU_3168545_0_0_7"/>
<dbReference type="Proteomes" id="UP000000577">
    <property type="component" value="Chromosome"/>
</dbReference>
<dbReference type="STRING" id="243231.GSU3215"/>
<evidence type="ECO:0000256" key="1">
    <source>
        <dbReference type="SAM" id="MobiDB-lite"/>
    </source>
</evidence>